<organism evidence="4 5">
    <name type="scientific">Pseudooceanicola nanhaiensis</name>
    <dbReference type="NCBI Taxonomy" id="375761"/>
    <lineage>
        <taxon>Bacteria</taxon>
        <taxon>Pseudomonadati</taxon>
        <taxon>Pseudomonadota</taxon>
        <taxon>Alphaproteobacteria</taxon>
        <taxon>Rhodobacterales</taxon>
        <taxon>Paracoccaceae</taxon>
        <taxon>Pseudooceanicola</taxon>
    </lineage>
</organism>
<evidence type="ECO:0000256" key="3">
    <source>
        <dbReference type="ARBA" id="ARBA00023002"/>
    </source>
</evidence>
<dbReference type="GO" id="GO:0018580">
    <property type="term" value="F:nitronate monooxygenase activity"/>
    <property type="evidence" value="ECO:0007669"/>
    <property type="project" value="InterPro"/>
</dbReference>
<dbReference type="InterPro" id="IPR013785">
    <property type="entry name" value="Aldolase_TIM"/>
</dbReference>
<evidence type="ECO:0000256" key="2">
    <source>
        <dbReference type="ARBA" id="ARBA00022643"/>
    </source>
</evidence>
<dbReference type="RefSeq" id="WP_051630779.1">
    <property type="nucleotide sequence ID" value="NZ_BMLF01000001.1"/>
</dbReference>
<dbReference type="Proteomes" id="UP000649829">
    <property type="component" value="Unassembled WGS sequence"/>
</dbReference>
<keyword evidence="3" id="KW-0560">Oxidoreductase</keyword>
<reference evidence="4" key="2">
    <citation type="submission" date="2020-09" db="EMBL/GenBank/DDBJ databases">
        <authorList>
            <person name="Sun Q."/>
            <person name="Zhou Y."/>
        </authorList>
    </citation>
    <scope>NUCLEOTIDE SEQUENCE</scope>
    <source>
        <strain evidence="4">CGMCC 1.6293</strain>
    </source>
</reference>
<evidence type="ECO:0000313" key="4">
    <source>
        <dbReference type="EMBL" id="GGM00189.1"/>
    </source>
</evidence>
<dbReference type="CDD" id="cd04730">
    <property type="entry name" value="NPD_like"/>
    <property type="match status" value="1"/>
</dbReference>
<dbReference type="Gene3D" id="3.20.20.70">
    <property type="entry name" value="Aldolase class I"/>
    <property type="match status" value="1"/>
</dbReference>
<dbReference type="AlphaFoldDB" id="A0A917WFU5"/>
<protein>
    <submittedName>
        <fullName evidence="4">Nitronate monooxygenase</fullName>
    </submittedName>
</protein>
<dbReference type="InterPro" id="IPR004136">
    <property type="entry name" value="NMO"/>
</dbReference>
<dbReference type="EMBL" id="BMLF01000001">
    <property type="protein sequence ID" value="GGM00189.1"/>
    <property type="molecule type" value="Genomic_DNA"/>
</dbReference>
<evidence type="ECO:0000313" key="5">
    <source>
        <dbReference type="Proteomes" id="UP000649829"/>
    </source>
</evidence>
<dbReference type="PANTHER" id="PTHR32332:SF20">
    <property type="entry name" value="2-NITROPROPANE DIOXYGENASE-LIKE PROTEIN"/>
    <property type="match status" value="1"/>
</dbReference>
<comment type="caution">
    <text evidence="4">The sequence shown here is derived from an EMBL/GenBank/DDBJ whole genome shotgun (WGS) entry which is preliminary data.</text>
</comment>
<dbReference type="SUPFAM" id="SSF51412">
    <property type="entry name" value="Inosine monophosphate dehydrogenase (IMPDH)"/>
    <property type="match status" value="1"/>
</dbReference>
<keyword evidence="2" id="KW-0288">FMN</keyword>
<sequence length="338" mass="36030">MFRTRLTELFGMRHPIIVGGMMWHSKAAFVAACARAGAMAFLTPKSHDSAEAFEDDLARCVDLAEGAPFGVNFSISRFRSNEINETCLAIAQRHGVTRFETAGSHPGDMIDRIHDGGGVLIHKSTQLRHAVKAAASGVDAVTIVGMEAGGHPGINPHPGHVILAQALKEIEVPIALGGGLGTGRQVLGVLAQGAEAAVVVSRFLASAEIDAHPNYKARMVAAGMDDTVAVLQSIKDTWRVLNNDTARRVQEMERELGLTARHADFGDLVSGRHGRDWAYVKGDVDRGLVSMSSAIAHADSEEGAGEVVARLVREMEDAWQRLAGLRLPEASVQTPKAG</sequence>
<reference evidence="4" key="1">
    <citation type="journal article" date="2014" name="Int. J. Syst. Evol. Microbiol.">
        <title>Complete genome sequence of Corynebacterium casei LMG S-19264T (=DSM 44701T), isolated from a smear-ripened cheese.</title>
        <authorList>
            <consortium name="US DOE Joint Genome Institute (JGI-PGF)"/>
            <person name="Walter F."/>
            <person name="Albersmeier A."/>
            <person name="Kalinowski J."/>
            <person name="Ruckert C."/>
        </authorList>
    </citation>
    <scope>NUCLEOTIDE SEQUENCE</scope>
    <source>
        <strain evidence="4">CGMCC 1.6293</strain>
    </source>
</reference>
<evidence type="ECO:0000256" key="1">
    <source>
        <dbReference type="ARBA" id="ARBA00022630"/>
    </source>
</evidence>
<dbReference type="Pfam" id="PF03060">
    <property type="entry name" value="NMO"/>
    <property type="match status" value="1"/>
</dbReference>
<keyword evidence="4" id="KW-0503">Monooxygenase</keyword>
<name>A0A917WFU5_9RHOB</name>
<keyword evidence="1" id="KW-0285">Flavoprotein</keyword>
<proteinExistence type="predicted"/>
<accession>A0A917WFU5</accession>
<dbReference type="PANTHER" id="PTHR32332">
    <property type="entry name" value="2-NITROPROPANE DIOXYGENASE"/>
    <property type="match status" value="1"/>
</dbReference>
<gene>
    <name evidence="4" type="ORF">GCM10011534_22550</name>
</gene>
<keyword evidence="5" id="KW-1185">Reference proteome</keyword>